<feature type="compositionally biased region" description="Basic and acidic residues" evidence="1">
    <location>
        <begin position="14"/>
        <end position="45"/>
    </location>
</feature>
<proteinExistence type="predicted"/>
<dbReference type="EMBL" id="FQUE01000003">
    <property type="protein sequence ID" value="SHF02227.1"/>
    <property type="molecule type" value="Genomic_DNA"/>
</dbReference>
<reference evidence="3" key="1">
    <citation type="submission" date="2016-11" db="EMBL/GenBank/DDBJ databases">
        <authorList>
            <person name="Varghese N."/>
            <person name="Submissions S."/>
        </authorList>
    </citation>
    <scope>NUCLEOTIDE SEQUENCE [LARGE SCALE GENOMIC DNA]</scope>
    <source>
        <strain evidence="3">DSM 29326</strain>
    </source>
</reference>
<evidence type="ECO:0000313" key="3">
    <source>
        <dbReference type="Proteomes" id="UP000183987"/>
    </source>
</evidence>
<protein>
    <submittedName>
        <fullName evidence="2">Uncharacterized protein</fullName>
    </submittedName>
</protein>
<evidence type="ECO:0000313" key="2">
    <source>
        <dbReference type="EMBL" id="SHF02227.1"/>
    </source>
</evidence>
<sequence>MTGKTNDAMTGNDKAVEANERQKNRPEGADHLPLKDDKAKADDKS</sequence>
<dbReference type="AlphaFoldDB" id="A0A1M4Y8S6"/>
<feature type="region of interest" description="Disordered" evidence="1">
    <location>
        <begin position="1"/>
        <end position="45"/>
    </location>
</feature>
<dbReference type="RefSeq" id="WP_178352725.1">
    <property type="nucleotide sequence ID" value="NZ_FQUE01000003.1"/>
</dbReference>
<accession>A0A1M4Y8S6</accession>
<name>A0A1M4Y8S6_LOKAT</name>
<dbReference type="Proteomes" id="UP000183987">
    <property type="component" value="Unassembled WGS sequence"/>
</dbReference>
<evidence type="ECO:0000256" key="1">
    <source>
        <dbReference type="SAM" id="MobiDB-lite"/>
    </source>
</evidence>
<keyword evidence="3" id="KW-1185">Reference proteome</keyword>
<gene>
    <name evidence="2" type="ORF">SAMN05444339_10340</name>
</gene>
<organism evidence="2 3">
    <name type="scientific">Loktanella atrilutea</name>
    <dbReference type="NCBI Taxonomy" id="366533"/>
    <lineage>
        <taxon>Bacteria</taxon>
        <taxon>Pseudomonadati</taxon>
        <taxon>Pseudomonadota</taxon>
        <taxon>Alphaproteobacteria</taxon>
        <taxon>Rhodobacterales</taxon>
        <taxon>Roseobacteraceae</taxon>
        <taxon>Loktanella</taxon>
    </lineage>
</organism>
<dbReference type="STRING" id="366533.SAMN05444339_10340"/>